<protein>
    <submittedName>
        <fullName evidence="2">Uncharacterized protein</fullName>
    </submittedName>
</protein>
<name>A0A8J3LJD1_9ACTN</name>
<proteinExistence type="predicted"/>
<sequence>MNARAITSGRPARARRDESAGHPEWCEGGHHCTAFTMPDGAHQSRPETWLVEYGRLVGTRRRDRSGRDRVELRVMLDLADDEHTAQAQARHLMAVTHLVIGRVFGTDQPAGVRS</sequence>
<feature type="compositionally biased region" description="Basic and acidic residues" evidence="1">
    <location>
        <begin position="14"/>
        <end position="23"/>
    </location>
</feature>
<organism evidence="2 3">
    <name type="scientific">Catellatospora methionotrophica</name>
    <dbReference type="NCBI Taxonomy" id="121620"/>
    <lineage>
        <taxon>Bacteria</taxon>
        <taxon>Bacillati</taxon>
        <taxon>Actinomycetota</taxon>
        <taxon>Actinomycetes</taxon>
        <taxon>Micromonosporales</taxon>
        <taxon>Micromonosporaceae</taxon>
        <taxon>Catellatospora</taxon>
    </lineage>
</organism>
<evidence type="ECO:0000256" key="1">
    <source>
        <dbReference type="SAM" id="MobiDB-lite"/>
    </source>
</evidence>
<evidence type="ECO:0000313" key="3">
    <source>
        <dbReference type="Proteomes" id="UP000660339"/>
    </source>
</evidence>
<reference evidence="2" key="1">
    <citation type="submission" date="2021-01" db="EMBL/GenBank/DDBJ databases">
        <title>Whole genome shotgun sequence of Catellatospora methionotrophica NBRC 14553.</title>
        <authorList>
            <person name="Komaki H."/>
            <person name="Tamura T."/>
        </authorList>
    </citation>
    <scope>NUCLEOTIDE SEQUENCE</scope>
    <source>
        <strain evidence="2">NBRC 14553</strain>
    </source>
</reference>
<feature type="region of interest" description="Disordered" evidence="1">
    <location>
        <begin position="1"/>
        <end position="23"/>
    </location>
</feature>
<dbReference type="Proteomes" id="UP000660339">
    <property type="component" value="Unassembled WGS sequence"/>
</dbReference>
<dbReference type="EMBL" id="BONJ01000007">
    <property type="protein sequence ID" value="GIG13755.1"/>
    <property type="molecule type" value="Genomic_DNA"/>
</dbReference>
<dbReference type="RefSeq" id="WP_166383057.1">
    <property type="nucleotide sequence ID" value="NZ_BAAATT010000014.1"/>
</dbReference>
<evidence type="ECO:0000313" key="2">
    <source>
        <dbReference type="EMBL" id="GIG13755.1"/>
    </source>
</evidence>
<dbReference type="AlphaFoldDB" id="A0A8J3LJD1"/>
<accession>A0A8J3LJD1</accession>
<gene>
    <name evidence="2" type="ORF">Cme02nite_20870</name>
</gene>
<comment type="caution">
    <text evidence="2">The sequence shown here is derived from an EMBL/GenBank/DDBJ whole genome shotgun (WGS) entry which is preliminary data.</text>
</comment>
<keyword evidence="3" id="KW-1185">Reference proteome</keyword>